<gene>
    <name evidence="1" type="ORF">GGQ64_004102</name>
</gene>
<reference evidence="1 2" key="1">
    <citation type="submission" date="2020-08" db="EMBL/GenBank/DDBJ databases">
        <title>Genomic Encyclopedia of Type Strains, Phase IV (KMG-IV): sequencing the most valuable type-strain genomes for metagenomic binning, comparative biology and taxonomic classification.</title>
        <authorList>
            <person name="Goeker M."/>
        </authorList>
    </citation>
    <scope>NUCLEOTIDE SEQUENCE [LARGE SCALE GENOMIC DNA]</scope>
    <source>
        <strain evidence="1 2">DSM 100211</strain>
    </source>
</reference>
<evidence type="ECO:0000313" key="1">
    <source>
        <dbReference type="EMBL" id="MBB3978867.1"/>
    </source>
</evidence>
<protein>
    <submittedName>
        <fullName evidence="1">Uncharacterized protein</fullName>
    </submittedName>
</protein>
<dbReference type="AlphaFoldDB" id="A0A7W6DDX9"/>
<dbReference type="Proteomes" id="UP000574761">
    <property type="component" value="Unassembled WGS sequence"/>
</dbReference>
<proteinExistence type="predicted"/>
<sequence length="257" mass="28412">MIGNSHIGALKLGWKQIRHSHRHEVSFLGVPGVQIRNLAIEHGTVVPTSDHSRKYFEKTLGAESIELDRYDVVVVVGCGLNLIGALSVTGRWRPYTLVDETARDDQTQFDLVSDRLFAEILSSKIRKSLANRYITKMARQGAARVLYVTTPLPSSEIRLKPQEDPVMDLVAGAHGPAVASLYRDAIEQVMGRDKVVFPPADVLVDGAMTDMRYSRGSLRLDGKREHPEDDMHHMNADYGALVLEAVFSRLAGAAGVR</sequence>
<organism evidence="1 2">
    <name type="scientific">Mycoplana azooxidifex</name>
    <dbReference type="NCBI Taxonomy" id="1636188"/>
    <lineage>
        <taxon>Bacteria</taxon>
        <taxon>Pseudomonadati</taxon>
        <taxon>Pseudomonadota</taxon>
        <taxon>Alphaproteobacteria</taxon>
        <taxon>Hyphomicrobiales</taxon>
        <taxon>Rhizobiaceae</taxon>
        <taxon>Mycoplana</taxon>
    </lineage>
</organism>
<comment type="caution">
    <text evidence="1">The sequence shown here is derived from an EMBL/GenBank/DDBJ whole genome shotgun (WGS) entry which is preliminary data.</text>
</comment>
<keyword evidence="2" id="KW-1185">Reference proteome</keyword>
<evidence type="ECO:0000313" key="2">
    <source>
        <dbReference type="Proteomes" id="UP000574761"/>
    </source>
</evidence>
<accession>A0A7W6DDX9</accession>
<dbReference type="EMBL" id="JACIEE010000008">
    <property type="protein sequence ID" value="MBB3978867.1"/>
    <property type="molecule type" value="Genomic_DNA"/>
</dbReference>
<name>A0A7W6DDX9_9HYPH</name>